<feature type="coiled-coil region" evidence="1">
    <location>
        <begin position="476"/>
        <end position="510"/>
    </location>
</feature>
<dbReference type="InterPro" id="IPR052099">
    <property type="entry name" value="Regulatory_TF_Diverse"/>
</dbReference>
<feature type="compositionally biased region" description="Gly residues" evidence="2">
    <location>
        <begin position="448"/>
        <end position="457"/>
    </location>
</feature>
<dbReference type="Gene3D" id="4.10.280.10">
    <property type="entry name" value="Helix-loop-helix DNA-binding domain"/>
    <property type="match status" value="1"/>
</dbReference>
<accession>A0A6A6NNS3</accession>
<protein>
    <recommendedName>
        <fullName evidence="3">BHLH domain-containing protein</fullName>
    </recommendedName>
</protein>
<evidence type="ECO:0000313" key="5">
    <source>
        <dbReference type="Proteomes" id="UP000799766"/>
    </source>
</evidence>
<dbReference type="InterPro" id="IPR011598">
    <property type="entry name" value="bHLH_dom"/>
</dbReference>
<dbReference type="Proteomes" id="UP000799766">
    <property type="component" value="Unassembled WGS sequence"/>
</dbReference>
<evidence type="ECO:0000256" key="1">
    <source>
        <dbReference type="SAM" id="Coils"/>
    </source>
</evidence>
<gene>
    <name evidence="4" type="ORF">BDY21DRAFT_292926</name>
</gene>
<name>A0A6A6NNS3_9PEZI</name>
<dbReference type="EMBL" id="MU001697">
    <property type="protein sequence ID" value="KAF2453430.1"/>
    <property type="molecule type" value="Genomic_DNA"/>
</dbReference>
<feature type="region of interest" description="Disordered" evidence="2">
    <location>
        <begin position="309"/>
        <end position="415"/>
    </location>
</feature>
<feature type="compositionally biased region" description="Polar residues" evidence="2">
    <location>
        <begin position="15"/>
        <end position="37"/>
    </location>
</feature>
<dbReference type="SMART" id="SM00353">
    <property type="entry name" value="HLH"/>
    <property type="match status" value="1"/>
</dbReference>
<dbReference type="OrthoDB" id="2133190at2759"/>
<evidence type="ECO:0000259" key="3">
    <source>
        <dbReference type="PROSITE" id="PS50888"/>
    </source>
</evidence>
<feature type="region of interest" description="Disordered" evidence="2">
    <location>
        <begin position="202"/>
        <end position="231"/>
    </location>
</feature>
<dbReference type="PANTHER" id="PTHR47336:SF2">
    <property type="entry name" value="TRANSCRIPTION FACTOR HMS1-RELATED"/>
    <property type="match status" value="1"/>
</dbReference>
<feature type="domain" description="BHLH" evidence="3">
    <location>
        <begin position="404"/>
        <end position="486"/>
    </location>
</feature>
<evidence type="ECO:0000313" key="4">
    <source>
        <dbReference type="EMBL" id="KAF2453430.1"/>
    </source>
</evidence>
<evidence type="ECO:0000256" key="2">
    <source>
        <dbReference type="SAM" id="MobiDB-lite"/>
    </source>
</evidence>
<dbReference type="Pfam" id="PF00010">
    <property type="entry name" value="HLH"/>
    <property type="match status" value="1"/>
</dbReference>
<sequence>MSLNWGSYLNDDGLNASTSNGRWPDISQQRPQPNRPLNRTAASTPASAAAAAAVTSAAAARQTLSLAPSASDISPFQPANQPDNYFSDAYYGNPDSYLLGDLEILEPLGHMMAGGSTTDSSPEAIMDAAELTNGPASRKESNASELKNSNSVTPNTASSSMSPELNSVSSIALETAQNRQFGSLFPNRAQPVYVEDLTYTSAPPAPVTAKKSTSGGSAIPESIPEDEPIDLTTAASSATTTTKRQKAPSSADSISACWTSPLCPNHSKDGSHPDPSTCGGECAPYLFAPGGSLANGTLGDIILGSSSGDGATARALSESSPEGEVEYRPRLKRSESDSSAVSGGGRVFVKPGATELRPRPPVKEESSESPQDYTGGPAAPSVAEEKKPAGTAGNTAPSSTSTQRRRLPHNQVERKYRESLNTQLDSLRRVVPALQQNNAQRTAAAGGAESGGGGGSNGPDIEDLPAPTKPSKAVVLASATAYIKQMEKEKRQLADENALLRSRIKALQALVKCEDCSLMQYVMDLKINNQT</sequence>
<dbReference type="PROSITE" id="PS50888">
    <property type="entry name" value="BHLH"/>
    <property type="match status" value="1"/>
</dbReference>
<keyword evidence="1" id="KW-0175">Coiled coil</keyword>
<feature type="compositionally biased region" description="Polar residues" evidence="2">
    <location>
        <begin position="143"/>
        <end position="163"/>
    </location>
</feature>
<feature type="compositionally biased region" description="Basic and acidic residues" evidence="2">
    <location>
        <begin position="325"/>
        <end position="336"/>
    </location>
</feature>
<dbReference type="InterPro" id="IPR036638">
    <property type="entry name" value="HLH_DNA-bd_sf"/>
</dbReference>
<feature type="region of interest" description="Disordered" evidence="2">
    <location>
        <begin position="439"/>
        <end position="469"/>
    </location>
</feature>
<dbReference type="CDD" id="cd11395">
    <property type="entry name" value="bHLHzip_SREBP_like"/>
    <property type="match status" value="1"/>
</dbReference>
<feature type="region of interest" description="Disordered" evidence="2">
    <location>
        <begin position="133"/>
        <end position="163"/>
    </location>
</feature>
<feature type="region of interest" description="Disordered" evidence="2">
    <location>
        <begin position="1"/>
        <end position="46"/>
    </location>
</feature>
<reference evidence="4" key="1">
    <citation type="journal article" date="2020" name="Stud. Mycol.">
        <title>101 Dothideomycetes genomes: a test case for predicting lifestyles and emergence of pathogens.</title>
        <authorList>
            <person name="Haridas S."/>
            <person name="Albert R."/>
            <person name="Binder M."/>
            <person name="Bloem J."/>
            <person name="Labutti K."/>
            <person name="Salamov A."/>
            <person name="Andreopoulos B."/>
            <person name="Baker S."/>
            <person name="Barry K."/>
            <person name="Bills G."/>
            <person name="Bluhm B."/>
            <person name="Cannon C."/>
            <person name="Castanera R."/>
            <person name="Culley D."/>
            <person name="Daum C."/>
            <person name="Ezra D."/>
            <person name="Gonzalez J."/>
            <person name="Henrissat B."/>
            <person name="Kuo A."/>
            <person name="Liang C."/>
            <person name="Lipzen A."/>
            <person name="Lutzoni F."/>
            <person name="Magnuson J."/>
            <person name="Mondo S."/>
            <person name="Nolan M."/>
            <person name="Ohm R."/>
            <person name="Pangilinan J."/>
            <person name="Park H.-J."/>
            <person name="Ramirez L."/>
            <person name="Alfaro M."/>
            <person name="Sun H."/>
            <person name="Tritt A."/>
            <person name="Yoshinaga Y."/>
            <person name="Zwiers L.-H."/>
            <person name="Turgeon B."/>
            <person name="Goodwin S."/>
            <person name="Spatafora J."/>
            <person name="Crous P."/>
            <person name="Grigoriev I."/>
        </authorList>
    </citation>
    <scope>NUCLEOTIDE SEQUENCE</scope>
    <source>
        <strain evidence="4">ATCC 16933</strain>
    </source>
</reference>
<organism evidence="4 5">
    <name type="scientific">Lineolata rhizophorae</name>
    <dbReference type="NCBI Taxonomy" id="578093"/>
    <lineage>
        <taxon>Eukaryota</taxon>
        <taxon>Fungi</taxon>
        <taxon>Dikarya</taxon>
        <taxon>Ascomycota</taxon>
        <taxon>Pezizomycotina</taxon>
        <taxon>Dothideomycetes</taxon>
        <taxon>Dothideomycetes incertae sedis</taxon>
        <taxon>Lineolatales</taxon>
        <taxon>Lineolataceae</taxon>
        <taxon>Lineolata</taxon>
    </lineage>
</organism>
<dbReference type="GO" id="GO:0046983">
    <property type="term" value="F:protein dimerization activity"/>
    <property type="evidence" value="ECO:0007669"/>
    <property type="project" value="InterPro"/>
</dbReference>
<proteinExistence type="predicted"/>
<feature type="compositionally biased region" description="Polar residues" evidence="2">
    <location>
        <begin position="392"/>
        <end position="402"/>
    </location>
</feature>
<dbReference type="SUPFAM" id="SSF47459">
    <property type="entry name" value="HLH, helix-loop-helix DNA-binding domain"/>
    <property type="match status" value="1"/>
</dbReference>
<dbReference type="AlphaFoldDB" id="A0A6A6NNS3"/>
<keyword evidence="5" id="KW-1185">Reference proteome</keyword>
<feature type="compositionally biased region" description="Basic and acidic residues" evidence="2">
    <location>
        <begin position="356"/>
        <end position="366"/>
    </location>
</feature>
<dbReference type="PANTHER" id="PTHR47336">
    <property type="entry name" value="TRANSCRIPTION FACTOR HMS1-RELATED"/>
    <property type="match status" value="1"/>
</dbReference>